<name>A0A7W5E5D4_9BACT</name>
<dbReference type="InterPro" id="IPR050508">
    <property type="entry name" value="Methyltransf_Superfamily"/>
</dbReference>
<dbReference type="EC" id="2.1.1.201" evidence="2"/>
<evidence type="ECO:0000256" key="1">
    <source>
        <dbReference type="ARBA" id="ARBA00022428"/>
    </source>
</evidence>
<dbReference type="Gene3D" id="3.40.50.150">
    <property type="entry name" value="Vaccinia Virus protein VP39"/>
    <property type="match status" value="1"/>
</dbReference>
<dbReference type="AlphaFoldDB" id="A0A7W5E5D4"/>
<keyword evidence="3" id="KW-1185">Reference proteome</keyword>
<dbReference type="EC" id="2.1.1.163" evidence="2"/>
<dbReference type="PANTHER" id="PTHR42912">
    <property type="entry name" value="METHYLTRANSFERASE"/>
    <property type="match status" value="1"/>
</dbReference>
<accession>A0A7W5E5D4</accession>
<dbReference type="GO" id="GO:0008425">
    <property type="term" value="F:2-methoxy-6-polyprenyl-1,4-benzoquinol methyltransferase activity"/>
    <property type="evidence" value="ECO:0007669"/>
    <property type="project" value="UniProtKB-EC"/>
</dbReference>
<comment type="caution">
    <text evidence="2">The sequence shown here is derived from an EMBL/GenBank/DDBJ whole genome shotgun (WGS) entry which is preliminary data.</text>
</comment>
<dbReference type="SUPFAM" id="SSF53335">
    <property type="entry name" value="S-adenosyl-L-methionine-dependent methyltransferases"/>
    <property type="match status" value="1"/>
</dbReference>
<keyword evidence="2" id="KW-0808">Transferase</keyword>
<organism evidence="2 3">
    <name type="scientific">Aporhodopirellula rubra</name>
    <dbReference type="NCBI Taxonomy" id="980271"/>
    <lineage>
        <taxon>Bacteria</taxon>
        <taxon>Pseudomonadati</taxon>
        <taxon>Planctomycetota</taxon>
        <taxon>Planctomycetia</taxon>
        <taxon>Pirellulales</taxon>
        <taxon>Pirellulaceae</taxon>
        <taxon>Aporhodopirellula</taxon>
    </lineage>
</organism>
<dbReference type="GO" id="GO:0009234">
    <property type="term" value="P:menaquinone biosynthetic process"/>
    <property type="evidence" value="ECO:0007669"/>
    <property type="project" value="UniProtKB-KW"/>
</dbReference>
<dbReference type="InterPro" id="IPR004033">
    <property type="entry name" value="UbiE/COQ5_MeTrFase"/>
</dbReference>
<dbReference type="PROSITE" id="PS51608">
    <property type="entry name" value="SAM_MT_UBIE"/>
    <property type="match status" value="1"/>
</dbReference>
<evidence type="ECO:0000313" key="3">
    <source>
        <dbReference type="Proteomes" id="UP000536179"/>
    </source>
</evidence>
<dbReference type="Proteomes" id="UP000536179">
    <property type="component" value="Unassembled WGS sequence"/>
</dbReference>
<dbReference type="GO" id="GO:0043770">
    <property type="term" value="F:demethylmenaquinone methyltransferase activity"/>
    <property type="evidence" value="ECO:0007669"/>
    <property type="project" value="UniProtKB-EC"/>
</dbReference>
<proteinExistence type="predicted"/>
<gene>
    <name evidence="2" type="ORF">FHS27_005963</name>
</gene>
<dbReference type="RefSeq" id="WP_221225444.1">
    <property type="nucleotide sequence ID" value="NZ_JACHXU010000032.1"/>
</dbReference>
<keyword evidence="2" id="KW-0489">Methyltransferase</keyword>
<sequence>MSEERIYEPLFVRNLFDEMSATYATVNWVSSFGFCERWRRQCVEQVEMASGQVVVDLMTGMGELCPRIAARVGRRGRVVAIDYSPVMCRIARRRIAKHQNAKHRIKKLDQQDESECAIEITEADALCSGIPSGSADVVIASFGLKTFSREQIRTLAVEVKRILKPNGRFSFIEISVPDARWLRIPYLFYLNHVIPVIGWIFMGNPDNYRMLGVYTRAFRDCGAACDTFRDAGFEVETRSFFWGCATGVVGQKKPS</sequence>
<dbReference type="CDD" id="cd02440">
    <property type="entry name" value="AdoMet_MTases"/>
    <property type="match status" value="1"/>
</dbReference>
<dbReference type="InterPro" id="IPR029063">
    <property type="entry name" value="SAM-dependent_MTases_sf"/>
</dbReference>
<dbReference type="EMBL" id="JACHXU010000032">
    <property type="protein sequence ID" value="MBB3210117.1"/>
    <property type="molecule type" value="Genomic_DNA"/>
</dbReference>
<evidence type="ECO:0000313" key="2">
    <source>
        <dbReference type="EMBL" id="MBB3210117.1"/>
    </source>
</evidence>
<protein>
    <submittedName>
        <fullName evidence="2">Demethylmenaquinone methyltransferase/2-methoxy-6-polyprenyl-1,4-benzoquinol methylase</fullName>
        <ecNumber evidence="2">2.1.1.163</ecNumber>
        <ecNumber evidence="2">2.1.1.201</ecNumber>
    </submittedName>
</protein>
<dbReference type="GO" id="GO:0032259">
    <property type="term" value="P:methylation"/>
    <property type="evidence" value="ECO:0007669"/>
    <property type="project" value="UniProtKB-KW"/>
</dbReference>
<keyword evidence="1" id="KW-0474">Menaquinone biosynthesis</keyword>
<dbReference type="Pfam" id="PF01209">
    <property type="entry name" value="Ubie_methyltran"/>
    <property type="match status" value="1"/>
</dbReference>
<reference evidence="2 3" key="1">
    <citation type="submission" date="2020-08" db="EMBL/GenBank/DDBJ databases">
        <title>Genomic Encyclopedia of Type Strains, Phase III (KMG-III): the genomes of soil and plant-associated and newly described type strains.</title>
        <authorList>
            <person name="Whitman W."/>
        </authorList>
    </citation>
    <scope>NUCLEOTIDE SEQUENCE [LARGE SCALE GENOMIC DNA]</scope>
    <source>
        <strain evidence="2 3">CECT 8075</strain>
    </source>
</reference>